<evidence type="ECO:0000256" key="3">
    <source>
        <dbReference type="ARBA" id="ARBA00022553"/>
    </source>
</evidence>
<evidence type="ECO:0000256" key="4">
    <source>
        <dbReference type="ARBA" id="ARBA00023012"/>
    </source>
</evidence>
<dbReference type="InterPro" id="IPR001789">
    <property type="entry name" value="Sig_transdc_resp-reg_receiver"/>
</dbReference>
<dbReference type="PROSITE" id="PS01124">
    <property type="entry name" value="HTH_ARAC_FAMILY_2"/>
    <property type="match status" value="1"/>
</dbReference>
<dbReference type="GO" id="GO:0003700">
    <property type="term" value="F:DNA-binding transcription factor activity"/>
    <property type="evidence" value="ECO:0007669"/>
    <property type="project" value="InterPro"/>
</dbReference>
<dbReference type="EMBL" id="LSFN01000005">
    <property type="protein sequence ID" value="OAB76431.1"/>
    <property type="molecule type" value="Genomic_DNA"/>
</dbReference>
<accession>A0A167FD89</accession>
<dbReference type="InterPro" id="IPR051552">
    <property type="entry name" value="HptR"/>
</dbReference>
<organism evidence="12 13">
    <name type="scientific">Paenibacillus crassostreae</name>
    <dbReference type="NCBI Taxonomy" id="1763538"/>
    <lineage>
        <taxon>Bacteria</taxon>
        <taxon>Bacillati</taxon>
        <taxon>Bacillota</taxon>
        <taxon>Bacilli</taxon>
        <taxon>Bacillales</taxon>
        <taxon>Paenibacillaceae</taxon>
        <taxon>Paenibacillus</taxon>
    </lineage>
</organism>
<comment type="caution">
    <text evidence="12">The sequence shown here is derived from an EMBL/GenBank/DDBJ whole genome shotgun (WGS) entry which is preliminary data.</text>
</comment>
<evidence type="ECO:0000259" key="10">
    <source>
        <dbReference type="PROSITE" id="PS50110"/>
    </source>
</evidence>
<dbReference type="PROSITE" id="PS50110">
    <property type="entry name" value="RESPONSE_REGULATORY"/>
    <property type="match status" value="1"/>
</dbReference>
<dbReference type="PANTHER" id="PTHR42713:SF3">
    <property type="entry name" value="TRANSCRIPTIONAL REGULATORY PROTEIN HPTR"/>
    <property type="match status" value="1"/>
</dbReference>
<dbReference type="PROSITE" id="PS00041">
    <property type="entry name" value="HTH_ARAC_FAMILY_1"/>
    <property type="match status" value="1"/>
</dbReference>
<dbReference type="Pfam" id="PF12833">
    <property type="entry name" value="HTH_18"/>
    <property type="match status" value="1"/>
</dbReference>
<evidence type="ECO:0000256" key="1">
    <source>
        <dbReference type="ARBA" id="ARBA00004496"/>
    </source>
</evidence>
<reference evidence="12 13" key="1">
    <citation type="submission" date="2016-02" db="EMBL/GenBank/DDBJ databases">
        <title>Paenibacillus sp. LPB0068, isolated from Crassostrea gigas.</title>
        <authorList>
            <person name="Shin S.-K."/>
            <person name="Yi H."/>
        </authorList>
    </citation>
    <scope>NUCLEOTIDE SEQUENCE [LARGE SCALE GENOMIC DNA]</scope>
    <source>
        <strain evidence="12 13">LPB0068</strain>
    </source>
</reference>
<dbReference type="GO" id="GO:0000160">
    <property type="term" value="P:phosphorelay signal transduction system"/>
    <property type="evidence" value="ECO:0007669"/>
    <property type="project" value="UniProtKB-KW"/>
</dbReference>
<keyword evidence="5" id="KW-0805">Transcription regulation</keyword>
<dbReference type="AlphaFoldDB" id="A0A167FD89"/>
<keyword evidence="7" id="KW-0804">Transcription</keyword>
<evidence type="ECO:0008006" key="14">
    <source>
        <dbReference type="Google" id="ProtNLM"/>
    </source>
</evidence>
<dbReference type="SUPFAM" id="SSF52172">
    <property type="entry name" value="CheY-like"/>
    <property type="match status" value="1"/>
</dbReference>
<keyword evidence="4" id="KW-0902">Two-component regulatory system</keyword>
<dbReference type="SMART" id="SM00342">
    <property type="entry name" value="HTH_ARAC"/>
    <property type="match status" value="1"/>
</dbReference>
<sequence>MFKLIIVDDELLMRMGIRSMVDWEKHGFVLAGEASNGKEALDLALKVQPDLIITDIKMPLMDGLQLIREASVMLSGCKYVILSYFNEFRYAKEALQLGAVDYLIKNEMTSAALIQLLEIIRHRLLEDKVRSGIKELPSGYSESLSHLKENLFKDMISGLMDTSKALTKAEQLHVRVRSDELRVIKFRMDTFEKIRKKYVEKDEKLLRFSIFNILEEIIPRKWDKEIVIESSSDYLLMINSVRTDSARAEIKNLCGLIQQAMRDFMNLTFSVGVSSVVHDLRCLRTACQEADHALRSRFFLGTGRILFYEHTGTGTGRKEINFLRSGEWKTDFRNALDSHKEEKLVNILNEIRAKLTFDQAKERVIREFYIWLTEIISIELSYECRFQLPQADMLPYEAVLAAETWDEVHSIVLSYARQYIVVGHPLPERSYADLAADLIHRDYAEGISLLSIANQINVNPSYLSRVFKQEKGENFVSYLTRVRMERAKSFLESRKYKVSEVADRVGYHNYPYFSKIFKKVVGINPEEYRG</sequence>
<dbReference type="InterPro" id="IPR011006">
    <property type="entry name" value="CheY-like_superfamily"/>
</dbReference>
<protein>
    <recommendedName>
        <fullName evidence="14">AraC family transcriptional regulator</fullName>
    </recommendedName>
</protein>
<dbReference type="SMART" id="SM00448">
    <property type="entry name" value="REC"/>
    <property type="match status" value="1"/>
</dbReference>
<dbReference type="OrthoDB" id="9794370at2"/>
<dbReference type="GO" id="GO:0043565">
    <property type="term" value="F:sequence-specific DNA binding"/>
    <property type="evidence" value="ECO:0007669"/>
    <property type="project" value="InterPro"/>
</dbReference>
<feature type="domain" description="HTH araC/xylS-type" evidence="9">
    <location>
        <begin position="433"/>
        <end position="530"/>
    </location>
</feature>
<dbReference type="RefSeq" id="WP_068655140.1">
    <property type="nucleotide sequence ID" value="NZ_CP017770.1"/>
</dbReference>
<evidence type="ECO:0000313" key="13">
    <source>
        <dbReference type="Proteomes" id="UP000077134"/>
    </source>
</evidence>
<feature type="modified residue" description="4-aspartylphosphate" evidence="8">
    <location>
        <position position="55"/>
    </location>
</feature>
<dbReference type="PRINTS" id="PR00032">
    <property type="entry name" value="HTHARAC"/>
</dbReference>
<proteinExistence type="predicted"/>
<dbReference type="KEGG" id="pcx:LPB68_00350"/>
<dbReference type="InterPro" id="IPR000160">
    <property type="entry name" value="GGDEF_dom"/>
</dbReference>
<evidence type="ECO:0000256" key="6">
    <source>
        <dbReference type="ARBA" id="ARBA00023125"/>
    </source>
</evidence>
<dbReference type="InterPro" id="IPR009057">
    <property type="entry name" value="Homeodomain-like_sf"/>
</dbReference>
<keyword evidence="13" id="KW-1185">Reference proteome</keyword>
<dbReference type="GO" id="GO:0005737">
    <property type="term" value="C:cytoplasm"/>
    <property type="evidence" value="ECO:0007669"/>
    <property type="project" value="UniProtKB-SubCell"/>
</dbReference>
<evidence type="ECO:0000256" key="7">
    <source>
        <dbReference type="ARBA" id="ARBA00023163"/>
    </source>
</evidence>
<dbReference type="Pfam" id="PF00072">
    <property type="entry name" value="Response_reg"/>
    <property type="match status" value="1"/>
</dbReference>
<keyword evidence="3 8" id="KW-0597">Phosphoprotein</keyword>
<dbReference type="InterPro" id="IPR020449">
    <property type="entry name" value="Tscrpt_reg_AraC-type_HTH"/>
</dbReference>
<evidence type="ECO:0000259" key="9">
    <source>
        <dbReference type="PROSITE" id="PS01124"/>
    </source>
</evidence>
<dbReference type="InterPro" id="IPR018062">
    <property type="entry name" value="HTH_AraC-typ_CS"/>
</dbReference>
<dbReference type="CDD" id="cd17536">
    <property type="entry name" value="REC_YesN-like"/>
    <property type="match status" value="1"/>
</dbReference>
<dbReference type="STRING" id="1763538.LPB68_00350"/>
<dbReference type="Proteomes" id="UP000077134">
    <property type="component" value="Unassembled WGS sequence"/>
</dbReference>
<keyword evidence="2" id="KW-0963">Cytoplasm</keyword>
<dbReference type="SUPFAM" id="SSF46689">
    <property type="entry name" value="Homeodomain-like"/>
    <property type="match status" value="2"/>
</dbReference>
<gene>
    <name evidence="12" type="ORF">PNBC_03180</name>
</gene>
<keyword evidence="6" id="KW-0238">DNA-binding</keyword>
<name>A0A167FD89_9BACL</name>
<feature type="domain" description="GGDEF" evidence="11">
    <location>
        <begin position="179"/>
        <end position="310"/>
    </location>
</feature>
<evidence type="ECO:0000256" key="5">
    <source>
        <dbReference type="ARBA" id="ARBA00023015"/>
    </source>
</evidence>
<dbReference type="Gene3D" id="3.40.50.2300">
    <property type="match status" value="1"/>
</dbReference>
<dbReference type="InterPro" id="IPR041522">
    <property type="entry name" value="CdaR_GGDEF"/>
</dbReference>
<dbReference type="InterPro" id="IPR018060">
    <property type="entry name" value="HTH_AraC"/>
</dbReference>
<evidence type="ECO:0000259" key="11">
    <source>
        <dbReference type="PROSITE" id="PS50887"/>
    </source>
</evidence>
<dbReference type="PANTHER" id="PTHR42713">
    <property type="entry name" value="HISTIDINE KINASE-RELATED"/>
    <property type="match status" value="1"/>
</dbReference>
<comment type="subcellular location">
    <subcellularLocation>
        <location evidence="1">Cytoplasm</location>
    </subcellularLocation>
</comment>
<dbReference type="Pfam" id="PF17853">
    <property type="entry name" value="GGDEF_2"/>
    <property type="match status" value="1"/>
</dbReference>
<evidence type="ECO:0000256" key="8">
    <source>
        <dbReference type="PROSITE-ProRule" id="PRU00169"/>
    </source>
</evidence>
<feature type="domain" description="Response regulatory" evidence="10">
    <location>
        <begin position="3"/>
        <end position="120"/>
    </location>
</feature>
<evidence type="ECO:0000256" key="2">
    <source>
        <dbReference type="ARBA" id="ARBA00022490"/>
    </source>
</evidence>
<evidence type="ECO:0000313" key="12">
    <source>
        <dbReference type="EMBL" id="OAB76431.1"/>
    </source>
</evidence>
<dbReference type="Gene3D" id="1.10.10.60">
    <property type="entry name" value="Homeodomain-like"/>
    <property type="match status" value="2"/>
</dbReference>
<dbReference type="PROSITE" id="PS50887">
    <property type="entry name" value="GGDEF"/>
    <property type="match status" value="1"/>
</dbReference>